<evidence type="ECO:0000313" key="4">
    <source>
        <dbReference type="Proteomes" id="UP001153387"/>
    </source>
</evidence>
<accession>A0A9X4KCQ8</accession>
<dbReference type="Pfam" id="PF00395">
    <property type="entry name" value="SLH"/>
    <property type="match status" value="2"/>
</dbReference>
<evidence type="ECO:0000313" key="3">
    <source>
        <dbReference type="EMBL" id="MDG0789611.1"/>
    </source>
</evidence>
<keyword evidence="4" id="KW-1185">Reference proteome</keyword>
<dbReference type="PROSITE" id="PS51272">
    <property type="entry name" value="SLH"/>
    <property type="match status" value="2"/>
</dbReference>
<feature type="chain" id="PRO_5040766446" evidence="1">
    <location>
        <begin position="25"/>
        <end position="902"/>
    </location>
</feature>
<name>A0A9X4KCQ8_9BACL</name>
<dbReference type="Proteomes" id="UP001153387">
    <property type="component" value="Unassembled WGS sequence"/>
</dbReference>
<evidence type="ECO:0000256" key="1">
    <source>
        <dbReference type="SAM" id="SignalP"/>
    </source>
</evidence>
<feature type="signal peptide" evidence="1">
    <location>
        <begin position="1"/>
        <end position="24"/>
    </location>
</feature>
<gene>
    <name evidence="3" type="ORF">OMP38_01135</name>
</gene>
<sequence>MSLKPRKWLLSILLLALLWSGAAAVGSAPTASAASKTPFTDVVAGHWAEKHIAKLALQGLIAGKGGNLFAPNDSVKRQDAVIIAIRFLGLEQKALDSGVAAFPSTFNVSSYANLYVSYALKEGLLNRSEEFALAEAEPKVNWGEAPATREWIARLLVRTIGKTAAAGTTSFADNASIDKDLVGFVKAAVDLDLVKGLSGNKFAPKGVVTRATAATLFSRAEAAKQVAYPKQTTGMLLGADANAVTVLQANGTATAYTVGMGTMYSRLDSEALTAQDALKVYGTVNVIAAADGSAAYVEQVSDTPQVKTVQGKLVVVSASKSAITLLSGEDVQSYAYDPARLPSVTDAENNKVALADLPENADLTLTIDTYTQSGKVLAVKTGQSSVAKSGTGTVIGVDTVGRKLEIKDNATSIADTRALDANAVLRTVSGVPAAIGDIKVGDTVSYEIKGGLYTKVTVTKSAVAASATGTLFKIDTTAQTIQYRIAGASDIIGKEYVAGVAVKISGLNGATLADLYPGDAVTLTLNAEGKVTAVEATGRSVQVQNGLIVSSYDYDAKVLILKDAAGNVKTFALGSGVRYDLNGTTISADAGTGMLYKGRKVDIGYSGSNIVSISFVAQYKGTVLANNTTTKTLQLLLDNNSTVTVPYTSPTVEIYGQTNRTYADIKAGDKIVALLDGGQNYAVGLQVVKTVQFEVVSVDAAAGKLKAKASDGSVAEWTVGSGFALQDASGNAAQLSGFAAGTLLNVTLQGATPTLAKIVPSTFGRVVAIDTAAGTIDLRAGTGAAVKQTVGVTPLVVRNGVSSNTLSAIQLDDRVELRKDENDRTILNVVTPVSKTYWRTDKTTNTFYYQKESLSDDNYSVALSPQAYIHQGDTLITTDSLNFGDPINVYVLRGKAIEIVKP</sequence>
<dbReference type="InterPro" id="IPR001119">
    <property type="entry name" value="SLH_dom"/>
</dbReference>
<comment type="caution">
    <text evidence="3">The sequence shown here is derived from an EMBL/GenBank/DDBJ whole genome shotgun (WGS) entry which is preliminary data.</text>
</comment>
<feature type="domain" description="SLH" evidence="2">
    <location>
        <begin position="35"/>
        <end position="98"/>
    </location>
</feature>
<proteinExistence type="predicted"/>
<reference evidence="3 4" key="1">
    <citation type="submission" date="2022-10" db="EMBL/GenBank/DDBJ databases">
        <title>Comparative genomic analysis of Cohnella hashimotonis sp. nov., isolated from the International Space Station.</title>
        <authorList>
            <person name="Simpson A."/>
            <person name="Venkateswaran K."/>
        </authorList>
    </citation>
    <scope>NUCLEOTIDE SEQUENCE [LARGE SCALE GENOMIC DNA]</scope>
    <source>
        <strain evidence="3 4">DSM 18997</strain>
    </source>
</reference>
<evidence type="ECO:0000259" key="2">
    <source>
        <dbReference type="PROSITE" id="PS51272"/>
    </source>
</evidence>
<dbReference type="EMBL" id="JAPDHZ010000002">
    <property type="protein sequence ID" value="MDG0789611.1"/>
    <property type="molecule type" value="Genomic_DNA"/>
</dbReference>
<dbReference type="RefSeq" id="WP_277563534.1">
    <property type="nucleotide sequence ID" value="NZ_JAPDHZ010000002.1"/>
</dbReference>
<keyword evidence="1" id="KW-0732">Signal</keyword>
<dbReference type="AlphaFoldDB" id="A0A9X4KCQ8"/>
<organism evidence="3 4">
    <name type="scientific">Cohnella ginsengisoli</name>
    <dbReference type="NCBI Taxonomy" id="425004"/>
    <lineage>
        <taxon>Bacteria</taxon>
        <taxon>Bacillati</taxon>
        <taxon>Bacillota</taxon>
        <taxon>Bacilli</taxon>
        <taxon>Bacillales</taxon>
        <taxon>Paenibacillaceae</taxon>
        <taxon>Cohnella</taxon>
    </lineage>
</organism>
<feature type="domain" description="SLH" evidence="2">
    <location>
        <begin position="168"/>
        <end position="231"/>
    </location>
</feature>
<protein>
    <submittedName>
        <fullName evidence="3">S-layer homology domain-containing protein</fullName>
    </submittedName>
</protein>